<evidence type="ECO:0000313" key="1">
    <source>
        <dbReference type="EMBL" id="RJG38987.1"/>
    </source>
</evidence>
<reference evidence="1 2" key="2">
    <citation type="submission" date="2019-01" db="EMBL/GenBank/DDBJ databases">
        <title>Motilimonas pumilus sp. nov., isolated from the gut of sea cucumber (Apostichopus japonicus).</title>
        <authorList>
            <person name="Wang F.-Q."/>
            <person name="Ren L.-H."/>
            <person name="Lin Y.-W."/>
            <person name="Sun G.-H."/>
            <person name="Du Z.-J."/>
            <person name="Zhao J.-X."/>
            <person name="Liu X.-J."/>
            <person name="Liu L.-J."/>
        </authorList>
    </citation>
    <scope>NUCLEOTIDE SEQUENCE [LARGE SCALE GENOMIC DNA]</scope>
    <source>
        <strain evidence="1 2">PLHSC7-2</strain>
    </source>
</reference>
<evidence type="ECO:0000313" key="2">
    <source>
        <dbReference type="Proteomes" id="UP000283255"/>
    </source>
</evidence>
<gene>
    <name evidence="1" type="ORF">D1Z90_18615</name>
</gene>
<organism evidence="1 2">
    <name type="scientific">Motilimonas pumila</name>
    <dbReference type="NCBI Taxonomy" id="2303987"/>
    <lineage>
        <taxon>Bacteria</taxon>
        <taxon>Pseudomonadati</taxon>
        <taxon>Pseudomonadota</taxon>
        <taxon>Gammaproteobacteria</taxon>
        <taxon>Alteromonadales</taxon>
        <taxon>Alteromonadales genera incertae sedis</taxon>
        <taxon>Motilimonas</taxon>
    </lineage>
</organism>
<dbReference type="Proteomes" id="UP000283255">
    <property type="component" value="Unassembled WGS sequence"/>
</dbReference>
<reference evidence="1 2" key="1">
    <citation type="submission" date="2018-09" db="EMBL/GenBank/DDBJ databases">
        <authorList>
            <person name="Wang F."/>
        </authorList>
    </citation>
    <scope>NUCLEOTIDE SEQUENCE [LARGE SCALE GENOMIC DNA]</scope>
    <source>
        <strain evidence="1 2">PLHSC7-2</strain>
    </source>
</reference>
<dbReference type="RefSeq" id="WP_119912307.1">
    <property type="nucleotide sequence ID" value="NZ_QZCH01000037.1"/>
</dbReference>
<proteinExistence type="predicted"/>
<comment type="caution">
    <text evidence="1">The sequence shown here is derived from an EMBL/GenBank/DDBJ whole genome shotgun (WGS) entry which is preliminary data.</text>
</comment>
<accession>A0A418YA61</accession>
<dbReference type="EMBL" id="QZCH01000037">
    <property type="protein sequence ID" value="RJG38987.1"/>
    <property type="molecule type" value="Genomic_DNA"/>
</dbReference>
<protein>
    <submittedName>
        <fullName evidence="1">Uncharacterized protein</fullName>
    </submittedName>
</protein>
<name>A0A418YA61_9GAMM</name>
<dbReference type="AlphaFoldDB" id="A0A418YA61"/>
<sequence>MWKKILEQDRLTQCIYPIDKILSLYLGTESYVNASYAIELSLLAALKELHDKRQLTLETLKTALQNLPIFTVSFISKSDLRSWEPSLESFSDFSYKRGVLRVEYFAYPVVDANALMKCLKHEQTNHVKHISTQKH</sequence>
<keyword evidence="2" id="KW-1185">Reference proteome</keyword>